<feature type="region of interest" description="Disordered" evidence="1">
    <location>
        <begin position="69"/>
        <end position="90"/>
    </location>
</feature>
<proteinExistence type="predicted"/>
<evidence type="ECO:0000313" key="3">
    <source>
        <dbReference type="Proteomes" id="UP001054837"/>
    </source>
</evidence>
<accession>A0AAV4Q992</accession>
<name>A0AAV4Q992_9ARAC</name>
<dbReference type="AlphaFoldDB" id="A0AAV4Q992"/>
<comment type="caution">
    <text evidence="2">The sequence shown here is derived from an EMBL/GenBank/DDBJ whole genome shotgun (WGS) entry which is preliminary data.</text>
</comment>
<organism evidence="2 3">
    <name type="scientific">Caerostris darwini</name>
    <dbReference type="NCBI Taxonomy" id="1538125"/>
    <lineage>
        <taxon>Eukaryota</taxon>
        <taxon>Metazoa</taxon>
        <taxon>Ecdysozoa</taxon>
        <taxon>Arthropoda</taxon>
        <taxon>Chelicerata</taxon>
        <taxon>Arachnida</taxon>
        <taxon>Araneae</taxon>
        <taxon>Araneomorphae</taxon>
        <taxon>Entelegynae</taxon>
        <taxon>Araneoidea</taxon>
        <taxon>Araneidae</taxon>
        <taxon>Caerostris</taxon>
    </lineage>
</organism>
<evidence type="ECO:0000313" key="2">
    <source>
        <dbReference type="EMBL" id="GIY04646.1"/>
    </source>
</evidence>
<reference evidence="2 3" key="1">
    <citation type="submission" date="2021-06" db="EMBL/GenBank/DDBJ databases">
        <title>Caerostris darwini draft genome.</title>
        <authorList>
            <person name="Kono N."/>
            <person name="Arakawa K."/>
        </authorList>
    </citation>
    <scope>NUCLEOTIDE SEQUENCE [LARGE SCALE GENOMIC DNA]</scope>
</reference>
<evidence type="ECO:0000256" key="1">
    <source>
        <dbReference type="SAM" id="MobiDB-lite"/>
    </source>
</evidence>
<keyword evidence="3" id="KW-1185">Reference proteome</keyword>
<dbReference type="EMBL" id="BPLQ01003956">
    <property type="protein sequence ID" value="GIY04646.1"/>
    <property type="molecule type" value="Genomic_DNA"/>
</dbReference>
<sequence>MHMFISFNSIDQTFLNSPRIPPRRQLYTRCLPIHHQHILRSHVGSIMIIRFHAAQHMTPYEMSPRNLTKEKRTGMEPVDMNSNALKGGLN</sequence>
<dbReference type="Proteomes" id="UP001054837">
    <property type="component" value="Unassembled WGS sequence"/>
</dbReference>
<protein>
    <submittedName>
        <fullName evidence="2">Uncharacterized protein</fullName>
    </submittedName>
</protein>
<gene>
    <name evidence="2" type="ORF">CDAR_595931</name>
</gene>